<proteinExistence type="inferred from homology"/>
<dbReference type="InterPro" id="IPR010618">
    <property type="entry name" value="RPF"/>
</dbReference>
<dbReference type="Proteomes" id="UP001501867">
    <property type="component" value="Unassembled WGS sequence"/>
</dbReference>
<feature type="chain" id="PRO_5045943065" description="LysM domain-containing protein" evidence="4">
    <location>
        <begin position="41"/>
        <end position="368"/>
    </location>
</feature>
<dbReference type="SUPFAM" id="SSF54106">
    <property type="entry name" value="LysM domain"/>
    <property type="match status" value="1"/>
</dbReference>
<feature type="compositionally biased region" description="Low complexity" evidence="3">
    <location>
        <begin position="200"/>
        <end position="209"/>
    </location>
</feature>
<feature type="compositionally biased region" description="Gly residues" evidence="3">
    <location>
        <begin position="223"/>
        <end position="241"/>
    </location>
</feature>
<evidence type="ECO:0000313" key="6">
    <source>
        <dbReference type="EMBL" id="GAA0320876.1"/>
    </source>
</evidence>
<dbReference type="SMART" id="SM00257">
    <property type="entry name" value="LysM"/>
    <property type="match status" value="1"/>
</dbReference>
<evidence type="ECO:0000256" key="1">
    <source>
        <dbReference type="ARBA" id="ARBA00010830"/>
    </source>
</evidence>
<comment type="caution">
    <text evidence="6">The sequence shown here is derived from an EMBL/GenBank/DDBJ whole genome shotgun (WGS) entry which is preliminary data.</text>
</comment>
<feature type="signal peptide" evidence="4">
    <location>
        <begin position="1"/>
        <end position="40"/>
    </location>
</feature>
<dbReference type="Gene3D" id="1.10.530.10">
    <property type="match status" value="1"/>
</dbReference>
<dbReference type="RefSeq" id="WP_344168582.1">
    <property type="nucleotide sequence ID" value="NZ_BAAABV010000029.1"/>
</dbReference>
<evidence type="ECO:0000313" key="7">
    <source>
        <dbReference type="Proteomes" id="UP001501867"/>
    </source>
</evidence>
<sequence>MLPGNGRHRRPRQVPAIVVTAGVTGSALALPLLAATGASAADTATWDKVADCESGGTWSANSGSGAYGGLQFTLEQWKNAGGLEFAERPDLASRSQQIAVAERVLDSQGPQAWSLCSTSAGLTKGGPKADVDTGTSKTPGPVGAAPVRPDFTVPATGKGGSSTDFGAPTPAPGAPSPSVLPDYPLGAVSGLPVMPEPDYGVTPTPTTGPTVPPTTPANPGNPGDPGNGNGLGNQNGQGNPGNPGNSNNQGNPANPSTPGTPTAPVDPTAPATPGATPSPSATPTTGATDGSGKHRGPAALEVPAAPGAASAAAAQPTYTVKPGDNLAAIADANGLKGGWSALYKANEQVIGTDADLIKPGQNLDLTKK</sequence>
<feature type="domain" description="LysM" evidence="5">
    <location>
        <begin position="316"/>
        <end position="365"/>
    </location>
</feature>
<comment type="similarity">
    <text evidence="1">Belongs to the transglycosylase family. Rpf subfamily.</text>
</comment>
<dbReference type="InterPro" id="IPR036779">
    <property type="entry name" value="LysM_dom_sf"/>
</dbReference>
<keyword evidence="2" id="KW-0378">Hydrolase</keyword>
<organism evidence="6 7">
    <name type="scientific">Streptomyces polychromogenes</name>
    <dbReference type="NCBI Taxonomy" id="67342"/>
    <lineage>
        <taxon>Bacteria</taxon>
        <taxon>Bacillati</taxon>
        <taxon>Actinomycetota</taxon>
        <taxon>Actinomycetes</taxon>
        <taxon>Kitasatosporales</taxon>
        <taxon>Streptomycetaceae</taxon>
        <taxon>Streptomyces</taxon>
    </lineage>
</organism>
<feature type="compositionally biased region" description="Low complexity" evidence="3">
    <location>
        <begin position="242"/>
        <end position="290"/>
    </location>
</feature>
<dbReference type="Pfam" id="PF01476">
    <property type="entry name" value="LysM"/>
    <property type="match status" value="1"/>
</dbReference>
<accession>A0ABN0VYZ1</accession>
<dbReference type="InterPro" id="IPR023346">
    <property type="entry name" value="Lysozyme-like_dom_sf"/>
</dbReference>
<dbReference type="CDD" id="cd13925">
    <property type="entry name" value="RPF"/>
    <property type="match status" value="1"/>
</dbReference>
<dbReference type="CDD" id="cd00118">
    <property type="entry name" value="LysM"/>
    <property type="match status" value="1"/>
</dbReference>
<evidence type="ECO:0000259" key="5">
    <source>
        <dbReference type="PROSITE" id="PS51782"/>
    </source>
</evidence>
<keyword evidence="4" id="KW-0732">Signal</keyword>
<keyword evidence="7" id="KW-1185">Reference proteome</keyword>
<dbReference type="InterPro" id="IPR018392">
    <property type="entry name" value="LysM"/>
</dbReference>
<evidence type="ECO:0000256" key="2">
    <source>
        <dbReference type="ARBA" id="ARBA00022801"/>
    </source>
</evidence>
<dbReference type="SUPFAM" id="SSF53955">
    <property type="entry name" value="Lysozyme-like"/>
    <property type="match status" value="1"/>
</dbReference>
<evidence type="ECO:0000256" key="4">
    <source>
        <dbReference type="SAM" id="SignalP"/>
    </source>
</evidence>
<dbReference type="EMBL" id="BAAABV010000029">
    <property type="protein sequence ID" value="GAA0320876.1"/>
    <property type="molecule type" value="Genomic_DNA"/>
</dbReference>
<feature type="region of interest" description="Disordered" evidence="3">
    <location>
        <begin position="118"/>
        <end position="299"/>
    </location>
</feature>
<gene>
    <name evidence="6" type="ORF">GCM10010302_70050</name>
</gene>
<evidence type="ECO:0000256" key="3">
    <source>
        <dbReference type="SAM" id="MobiDB-lite"/>
    </source>
</evidence>
<protein>
    <recommendedName>
        <fullName evidence="5">LysM domain-containing protein</fullName>
    </recommendedName>
</protein>
<dbReference type="Pfam" id="PF06737">
    <property type="entry name" value="Transglycosylas"/>
    <property type="match status" value="1"/>
</dbReference>
<reference evidence="6 7" key="1">
    <citation type="journal article" date="2019" name="Int. J. Syst. Evol. Microbiol.">
        <title>The Global Catalogue of Microorganisms (GCM) 10K type strain sequencing project: providing services to taxonomists for standard genome sequencing and annotation.</title>
        <authorList>
            <consortium name="The Broad Institute Genomics Platform"/>
            <consortium name="The Broad Institute Genome Sequencing Center for Infectious Disease"/>
            <person name="Wu L."/>
            <person name="Ma J."/>
        </authorList>
    </citation>
    <scope>NUCLEOTIDE SEQUENCE [LARGE SCALE GENOMIC DNA]</scope>
    <source>
        <strain evidence="6 7">JCM 4505</strain>
    </source>
</reference>
<dbReference type="PROSITE" id="PS51782">
    <property type="entry name" value="LYSM"/>
    <property type="match status" value="1"/>
</dbReference>
<dbReference type="Gene3D" id="3.10.350.10">
    <property type="entry name" value="LysM domain"/>
    <property type="match status" value="1"/>
</dbReference>
<name>A0ABN0VYZ1_9ACTN</name>